<evidence type="ECO:0000256" key="1">
    <source>
        <dbReference type="SAM" id="MobiDB-lite"/>
    </source>
</evidence>
<organism evidence="2">
    <name type="scientific">Nematocida ausubeli (strain ATCC PRA-371 / ERTm2)</name>
    <name type="common">Nematode killer fungus</name>
    <dbReference type="NCBI Taxonomy" id="1913371"/>
    <lineage>
        <taxon>Eukaryota</taxon>
        <taxon>Fungi</taxon>
        <taxon>Fungi incertae sedis</taxon>
        <taxon>Microsporidia</taxon>
        <taxon>Nematocida</taxon>
    </lineage>
</organism>
<proteinExistence type="predicted"/>
<dbReference type="AlphaFoldDB" id="H8ZBM2"/>
<sequence length="459" mass="51319">VRLDNHGYIGALLQKAGVFLRNTLLSSFSPITSKAYSKDYPEYTPLVDKKSSSTNKQIKNSENPLKSTDKLLVPSKPKQTIKPIGKVTETHPPFIPYTGDVAEIVYSPNAPRKMSSLEDGFYKNFKAHIEEIPDKERFVKKGIQNAKKNLMQQARLARAYTSAAAEETMGVLDNTMRSSSLLSDLIKKGLVTPASAAQELADSVKDVATDYLDASSRNMKGAANYLLHTSVGSVDGIIDNLKYSPSAMSSLISSYKSLLTNPRFNLSVHIPSLAVSLEMDMYRLTKFVHPPPFVSMGYILAEMNKNVNSLKGEWDIIERSLFGHENDYFRKKFLEMTKDLATVLDSLSVRLGKDIKLSMPGVDALRFRFKTILDEIKKKNHLTMSGELDLKELLDYSMGISSQLHDIDRAILSLGEPSKHTSGHYLAERGNPLKDLTGFDNIRRRILSEQDGSYKLRKL</sequence>
<dbReference type="Proteomes" id="UP000005622">
    <property type="component" value="Unassembled WGS sequence"/>
</dbReference>
<evidence type="ECO:0000313" key="2">
    <source>
        <dbReference type="EMBL" id="EHY66275.1"/>
    </source>
</evidence>
<feature type="non-terminal residue" evidence="2">
    <location>
        <position position="1"/>
    </location>
</feature>
<feature type="region of interest" description="Disordered" evidence="1">
    <location>
        <begin position="46"/>
        <end position="70"/>
    </location>
</feature>
<dbReference type="HOGENOM" id="CLU_596629_0_0_1"/>
<accession>H8ZBM2</accession>
<protein>
    <submittedName>
        <fullName evidence="2">Uncharacterized protein</fullName>
    </submittedName>
</protein>
<name>H8ZBM2_NEMA1</name>
<feature type="compositionally biased region" description="Polar residues" evidence="1">
    <location>
        <begin position="52"/>
        <end position="66"/>
    </location>
</feature>
<reference evidence="2" key="1">
    <citation type="submission" date="2011-03" db="EMBL/GenBank/DDBJ databases">
        <title>The Genome Sequence of Nematocida sp1 strain ERTm2.</title>
        <authorList>
            <consortium name="The Broad Institute Genome Sequencing Platform"/>
            <consortium name="The Broad Institute Genome Sequencing Center for Infectious Disease"/>
            <person name="Cuomo C."/>
            <person name="Troemel E."/>
            <person name="Young S.K."/>
            <person name="Zeng Q."/>
            <person name="Gargeya S."/>
            <person name="Fitzgerald M."/>
            <person name="Haas B."/>
            <person name="Abouelleil A."/>
            <person name="Alvarado L."/>
            <person name="Arachchi H.M."/>
            <person name="Berlin A."/>
            <person name="Brown A."/>
            <person name="Chapman S.B."/>
            <person name="Chen Z."/>
            <person name="Dunbar C."/>
            <person name="Freedman E."/>
            <person name="Gearin G."/>
            <person name="Gellesch M."/>
            <person name="Goldberg J."/>
            <person name="Griggs A."/>
            <person name="Gujja S."/>
            <person name="Heilman E.R."/>
            <person name="Heiman D."/>
            <person name="Howarth C."/>
            <person name="Larson L."/>
            <person name="Lui A."/>
            <person name="MacDonald P.J.P."/>
            <person name="Mehta T."/>
            <person name="Montmayeur A."/>
            <person name="Murphy C."/>
            <person name="Neiman D."/>
            <person name="Pearson M."/>
            <person name="Priest M."/>
            <person name="Roberts A."/>
            <person name="Saif S."/>
            <person name="Shea T."/>
            <person name="Shenoy N."/>
            <person name="Sisk P."/>
            <person name="Stolte C."/>
            <person name="Sykes S."/>
            <person name="White J."/>
            <person name="Yandava C."/>
            <person name="Wortman J."/>
            <person name="Nusbaum C."/>
            <person name="Birren B."/>
        </authorList>
    </citation>
    <scope>NUCLEOTIDE SEQUENCE</scope>
    <source>
        <strain evidence="2">ERTm2</strain>
    </source>
</reference>
<dbReference type="EMBL" id="JH604634">
    <property type="protein sequence ID" value="EHY66275.1"/>
    <property type="molecule type" value="Genomic_DNA"/>
</dbReference>
<gene>
    <name evidence="2" type="ORF">NERG_00971</name>
</gene>